<dbReference type="GeneID" id="47654805"/>
<keyword evidence="3" id="KW-0975">Bacterial flagellum</keyword>
<dbReference type="RefSeq" id="WP_038887458.1">
    <property type="nucleotide sequence ID" value="NZ_AP019799.1"/>
</dbReference>
<protein>
    <submittedName>
        <fullName evidence="8">Cation tolerance protein CutA</fullName>
    </submittedName>
    <submittedName>
        <fullName evidence="7">Divalent ion tolerance protein CutA</fullName>
    </submittedName>
</protein>
<dbReference type="EMBL" id="AP019799">
    <property type="protein sequence ID" value="BBL91153.1"/>
    <property type="molecule type" value="Genomic_DNA"/>
</dbReference>
<name>A0A2K7T047_9VIBR</name>
<feature type="domain" description="Type III secretion system flagellar brake protein YcgR PilZN" evidence="6">
    <location>
        <begin position="39"/>
        <end position="128"/>
    </location>
</feature>
<evidence type="ECO:0000259" key="5">
    <source>
        <dbReference type="Pfam" id="PF07238"/>
    </source>
</evidence>
<evidence type="ECO:0000313" key="7">
    <source>
        <dbReference type="EMBL" id="BBL91153.1"/>
    </source>
</evidence>
<keyword evidence="2" id="KW-0547">Nucleotide-binding</keyword>
<dbReference type="Proteomes" id="UP000315115">
    <property type="component" value="Chromosome 2"/>
</dbReference>
<feature type="region of interest" description="Disordered" evidence="4">
    <location>
        <begin position="1"/>
        <end position="30"/>
    </location>
</feature>
<evidence type="ECO:0000313" key="9">
    <source>
        <dbReference type="Proteomes" id="UP000180133"/>
    </source>
</evidence>
<evidence type="ECO:0000256" key="2">
    <source>
        <dbReference type="ARBA" id="ARBA00022741"/>
    </source>
</evidence>
<sequence length="247" mass="27732">MRNTTASGRDNRAALHEKSVQQRQASTLNSTDAMGMVEHGSEVTLNVTTPVGTKFITTSLFIGCHSNNSALIEIPNISDDDLKFYFQEGFWVNVKALSHRGEGAIIPFRAQIKHRLEEPFPVLVLTLPNTMQVYQLRKEVRYEVNLQAKVHLNDYKTDCEIRDLSKSGCRFITSPMSRQIQVGEMVSLNIVLGERGPMLAPLKGKVCNLQKSTHYARYGVQFDDFGKANAKNLLGQLKFNGTKLMLK</sequence>
<evidence type="ECO:0000313" key="8">
    <source>
        <dbReference type="EMBL" id="OHY96156.1"/>
    </source>
</evidence>
<dbReference type="Pfam" id="PF07238">
    <property type="entry name" value="PilZ"/>
    <property type="match status" value="1"/>
</dbReference>
<feature type="compositionally biased region" description="Polar residues" evidence="4">
    <location>
        <begin position="21"/>
        <end position="30"/>
    </location>
</feature>
<dbReference type="AlphaFoldDB" id="A0A2K7T047"/>
<keyword evidence="9" id="KW-1185">Reference proteome</keyword>
<dbReference type="Proteomes" id="UP000180133">
    <property type="component" value="Unassembled WGS sequence"/>
</dbReference>
<reference evidence="7" key="3">
    <citation type="journal article" date="2020" name="Microbiol. Resour. Announc.">
        <title>Complete Genome Sequence of Vibrio rotiferianus Strain AM7.</title>
        <authorList>
            <person name="Miyazaki K."/>
            <person name="Wiseschart A."/>
            <person name="Pootanakit K."/>
            <person name="Kitahara K."/>
        </authorList>
    </citation>
    <scope>NUCLEOTIDE SEQUENCE</scope>
    <source>
        <strain evidence="7">AM7</strain>
    </source>
</reference>
<reference evidence="8 9" key="1">
    <citation type="submission" date="2016-09" db="EMBL/GenBank/DDBJ databases">
        <title>Isolation, identification and antibiotic sensitivity analysis of bacterial pathogen from juvenile Hippocampus erectus with tail-rotted disease.</title>
        <authorList>
            <person name="Yang Q."/>
        </authorList>
    </citation>
    <scope>NUCLEOTIDE SEQUENCE [LARGE SCALE GENOMIC DNA]</scope>
    <source>
        <strain evidence="8 9">HM-10</strain>
    </source>
</reference>
<evidence type="ECO:0000256" key="3">
    <source>
        <dbReference type="ARBA" id="ARBA00023143"/>
    </source>
</evidence>
<dbReference type="EMBL" id="MKFT01000001">
    <property type="protein sequence ID" value="OHY96156.1"/>
    <property type="molecule type" value="Genomic_DNA"/>
</dbReference>
<dbReference type="SUPFAM" id="SSF141371">
    <property type="entry name" value="PilZ domain-like"/>
    <property type="match status" value="2"/>
</dbReference>
<feature type="domain" description="PilZ" evidence="5">
    <location>
        <begin position="135"/>
        <end position="237"/>
    </location>
</feature>
<reference evidence="10" key="2">
    <citation type="submission" date="2019-07" db="EMBL/GenBank/DDBJ databases">
        <title>Complete Genome Sequences of Vibrion rotiferianus strain AM7.</title>
        <authorList>
            <person name="Miyazaki K."/>
            <person name="Wiseschart A."/>
            <person name="Pootanakit K."/>
            <person name="Ishimori K."/>
            <person name="Kitahara K."/>
        </authorList>
    </citation>
    <scope>NUCLEOTIDE SEQUENCE [LARGE SCALE GENOMIC DNA]</scope>
    <source>
        <strain evidence="10">AM7</strain>
    </source>
</reference>
<evidence type="ECO:0000256" key="4">
    <source>
        <dbReference type="SAM" id="MobiDB-lite"/>
    </source>
</evidence>
<proteinExistence type="predicted"/>
<feature type="compositionally biased region" description="Basic and acidic residues" evidence="4">
    <location>
        <begin position="9"/>
        <end position="20"/>
    </location>
</feature>
<dbReference type="KEGG" id="vro:BSZ04_05885"/>
<organism evidence="7 10">
    <name type="scientific">Vibrio rotiferianus</name>
    <dbReference type="NCBI Taxonomy" id="190895"/>
    <lineage>
        <taxon>Bacteria</taxon>
        <taxon>Pseudomonadati</taxon>
        <taxon>Pseudomonadota</taxon>
        <taxon>Gammaproteobacteria</taxon>
        <taxon>Vibrionales</taxon>
        <taxon>Vibrionaceae</taxon>
        <taxon>Vibrio</taxon>
    </lineage>
</organism>
<dbReference type="InterPro" id="IPR009926">
    <property type="entry name" value="T3SS_YcgR_PilZN"/>
</dbReference>
<dbReference type="Gene3D" id="2.40.10.220">
    <property type="entry name" value="predicted glycosyltransferase like domains"/>
    <property type="match status" value="1"/>
</dbReference>
<dbReference type="GO" id="GO:0035438">
    <property type="term" value="F:cyclic-di-GMP binding"/>
    <property type="evidence" value="ECO:0007669"/>
    <property type="project" value="InterPro"/>
</dbReference>
<evidence type="ECO:0000259" key="6">
    <source>
        <dbReference type="Pfam" id="PF12945"/>
    </source>
</evidence>
<evidence type="ECO:0000313" key="10">
    <source>
        <dbReference type="Proteomes" id="UP000315115"/>
    </source>
</evidence>
<dbReference type="OrthoDB" id="5586887at2"/>
<accession>A0A2K7T047</accession>
<dbReference type="Pfam" id="PF12945">
    <property type="entry name" value="PilZNR"/>
    <property type="match status" value="1"/>
</dbReference>
<dbReference type="InterPro" id="IPR009875">
    <property type="entry name" value="PilZ_domain"/>
</dbReference>
<evidence type="ECO:0000256" key="1">
    <source>
        <dbReference type="ARBA" id="ARBA00022636"/>
    </source>
</evidence>
<gene>
    <name evidence="8" type="ORF">BI375_01190</name>
    <name evidence="7" type="ORF">VroAM7_38060</name>
</gene>
<dbReference type="Gene3D" id="2.30.110.10">
    <property type="entry name" value="Electron Transport, Fmn-binding Protein, Chain A"/>
    <property type="match status" value="1"/>
</dbReference>
<dbReference type="InterPro" id="IPR012349">
    <property type="entry name" value="Split_barrel_FMN-bd"/>
</dbReference>
<keyword evidence="1" id="KW-0973">c-di-GMP</keyword>